<dbReference type="EMBL" id="CP159837">
    <property type="protein sequence ID" value="XCM38184.1"/>
    <property type="molecule type" value="Genomic_DNA"/>
</dbReference>
<dbReference type="SMART" id="SM00481">
    <property type="entry name" value="POLIIIAc"/>
    <property type="match status" value="1"/>
</dbReference>
<sequence length="251" mass="27614">MTLNLAEPSTLTLSAAQNKSALKKVFQTINGNSCPLTYNFHLHSTFSDGQLKPEEIMSQAVSIGLQGLAITDHHSIGGYQVAQQWLDRWPNQNQYQNQLQKQLAHGYDSNPAPKPYLWTGVEINADLIGTEVHILGYAFNPAHPSMELYLQRQAPKGRDYQASQVIAAIQAAGGLAVLAHPVRYRRSPVDLIRAAANLGIDGVETYYAYGNPKPWQPSPGQTQQVKELAAEYHLLSTCGTDTHGSNLLLRL</sequence>
<reference evidence="2" key="1">
    <citation type="submission" date="2024-07" db="EMBL/GenBank/DDBJ databases">
        <authorList>
            <person name="Kim Y.J."/>
            <person name="Jeong J.Y."/>
        </authorList>
    </citation>
    <scope>NUCLEOTIDE SEQUENCE</scope>
    <source>
        <strain evidence="2">GIHE-MW2</strain>
    </source>
</reference>
<dbReference type="GO" id="GO:0004534">
    <property type="term" value="F:5'-3' RNA exonuclease activity"/>
    <property type="evidence" value="ECO:0007669"/>
    <property type="project" value="TreeGrafter"/>
</dbReference>
<evidence type="ECO:0000313" key="2">
    <source>
        <dbReference type="EMBL" id="XCM38184.1"/>
    </source>
</evidence>
<dbReference type="RefSeq" id="WP_054466514.1">
    <property type="nucleotide sequence ID" value="NZ_CP159837.1"/>
</dbReference>
<dbReference type="PANTHER" id="PTHR42924:SF3">
    <property type="entry name" value="POLYMERASE_HISTIDINOL PHOSPHATASE N-TERMINAL DOMAIN-CONTAINING PROTEIN"/>
    <property type="match status" value="1"/>
</dbReference>
<dbReference type="Pfam" id="PF02811">
    <property type="entry name" value="PHP"/>
    <property type="match status" value="1"/>
</dbReference>
<dbReference type="GO" id="GO:0035312">
    <property type="term" value="F:5'-3' DNA exonuclease activity"/>
    <property type="evidence" value="ECO:0007669"/>
    <property type="project" value="TreeGrafter"/>
</dbReference>
<evidence type="ECO:0000259" key="1">
    <source>
        <dbReference type="SMART" id="SM00481"/>
    </source>
</evidence>
<dbReference type="PANTHER" id="PTHR42924">
    <property type="entry name" value="EXONUCLEASE"/>
    <property type="match status" value="1"/>
</dbReference>
<dbReference type="InterPro" id="IPR016195">
    <property type="entry name" value="Pol/histidinol_Pase-like"/>
</dbReference>
<feature type="domain" description="Polymerase/histidinol phosphatase N-terminal" evidence="1">
    <location>
        <begin position="38"/>
        <end position="127"/>
    </location>
</feature>
<dbReference type="AlphaFoldDB" id="A0AAU8JG35"/>
<dbReference type="Gene3D" id="3.20.20.140">
    <property type="entry name" value="Metal-dependent hydrolases"/>
    <property type="match status" value="1"/>
</dbReference>
<dbReference type="InterPro" id="IPR003141">
    <property type="entry name" value="Pol/His_phosphatase_N"/>
</dbReference>
<organism evidence="2">
    <name type="scientific">Planktothricoides raciborskii GIHE-MW2</name>
    <dbReference type="NCBI Taxonomy" id="2792601"/>
    <lineage>
        <taxon>Bacteria</taxon>
        <taxon>Bacillati</taxon>
        <taxon>Cyanobacteriota</taxon>
        <taxon>Cyanophyceae</taxon>
        <taxon>Oscillatoriophycideae</taxon>
        <taxon>Oscillatoriales</taxon>
        <taxon>Oscillatoriaceae</taxon>
        <taxon>Planktothricoides</taxon>
    </lineage>
</organism>
<proteinExistence type="predicted"/>
<protein>
    <submittedName>
        <fullName evidence="2">PHP domain-containing protein</fullName>
    </submittedName>
</protein>
<dbReference type="InterPro" id="IPR004013">
    <property type="entry name" value="PHP_dom"/>
</dbReference>
<name>A0AAU8JG35_9CYAN</name>
<dbReference type="InterPro" id="IPR052018">
    <property type="entry name" value="PHP_domain"/>
</dbReference>
<dbReference type="CDD" id="cd07438">
    <property type="entry name" value="PHP_HisPPase_AMP"/>
    <property type="match status" value="1"/>
</dbReference>
<dbReference type="SUPFAM" id="SSF89550">
    <property type="entry name" value="PHP domain-like"/>
    <property type="match status" value="1"/>
</dbReference>
<gene>
    <name evidence="2" type="ORF">ABWT76_001016</name>
</gene>
<accession>A0AAU8JG35</accession>